<organism evidence="1">
    <name type="scientific">Bacillus thuringiensis phage MZTP02</name>
    <dbReference type="NCBI Taxonomy" id="311221"/>
    <lineage>
        <taxon>Viruses</taxon>
        <taxon>Duplodnaviria</taxon>
        <taxon>Heunggongvirae</taxon>
        <taxon>Uroviricota</taxon>
        <taxon>Caudoviricetes</taxon>
    </lineage>
</organism>
<sequence length="98" mass="11750">MIYVMIIIIICWCEAYDSNLGEGVGRVDRRWQQHESLETADPRGQPGCLTAASIIRRWPIISRRSGWLVSNWCSGMTPMRRWLRWLWLTTIWRICWWP</sequence>
<accession>Q56AR4</accession>
<protein>
    <submittedName>
        <fullName evidence="1">Uncharacterized protein</fullName>
    </submittedName>
</protein>
<reference evidence="1" key="1">
    <citation type="submission" date="2005-03" db="EMBL/GenBank/DDBJ databases">
        <title>Partial sequence analysis of bacteriophage MZTP02.</title>
        <authorList>
            <person name="Liao W."/>
            <person name="Pang Y."/>
        </authorList>
    </citation>
    <scope>NUCLEOTIDE SEQUENCE</scope>
</reference>
<dbReference type="EMBL" id="AY973586">
    <property type="protein sequence ID" value="AAX62127.1"/>
    <property type="molecule type" value="Genomic_DNA"/>
</dbReference>
<evidence type="ECO:0000313" key="1">
    <source>
        <dbReference type="EMBL" id="AAX62127.1"/>
    </source>
</evidence>
<proteinExistence type="predicted"/>
<name>Q56AR4_9CAUD</name>